<accession>A0AAV1IXE5</accession>
<dbReference type="Gene3D" id="3.60.110.10">
    <property type="entry name" value="Carbon-nitrogen hydrolase"/>
    <property type="match status" value="1"/>
</dbReference>
<keyword evidence="8" id="KW-1185">Reference proteome</keyword>
<keyword evidence="4" id="KW-0472">Membrane</keyword>
<dbReference type="InterPro" id="IPR043957">
    <property type="entry name" value="Vanin_C"/>
</dbReference>
<dbReference type="PROSITE" id="PS50263">
    <property type="entry name" value="CN_HYDROLASE"/>
    <property type="match status" value="1"/>
</dbReference>
<evidence type="ECO:0000256" key="3">
    <source>
        <dbReference type="SAM" id="MobiDB-lite"/>
    </source>
</evidence>
<comment type="caution">
    <text evidence="7">The sequence shown here is derived from an EMBL/GenBank/DDBJ whole genome shotgun (WGS) entry which is preliminary data.</text>
</comment>
<evidence type="ECO:0000313" key="8">
    <source>
        <dbReference type="Proteomes" id="UP001497472"/>
    </source>
</evidence>
<evidence type="ECO:0000256" key="4">
    <source>
        <dbReference type="SAM" id="Phobius"/>
    </source>
</evidence>
<dbReference type="SUPFAM" id="SSF56317">
    <property type="entry name" value="Carbon-nitrogen hydrolase"/>
    <property type="match status" value="1"/>
</dbReference>
<gene>
    <name evidence="7" type="ORF">LNINA_LOCUS1549</name>
</gene>
<keyword evidence="4" id="KW-1133">Transmembrane helix</keyword>
<sequence length="542" mass="60221">MKSFIWIGFFCLICRSEQKSTPLDSSYIAAVVEYETNRDTDVNVQNYVNLIKDAANQNADIIVFPEMTLNRLRSRSIPVPIYGLLKTYPVPALQKDLYNDILVAISAAARENMIYVVINIQEVMNCEDAPGEECPEKKTYYFNTNVVFDREGAVIDRYRKINLFGEISRTPALKPELGIFDTDFGVRFGHFICFDLMFQVPAVQTPQKYNVTDVIFPTMWFSEMPYLTAVQIQQAYAYQLDVNFLTAGANNVRVGSAGSGIYSGKAGALISIMPGVPTTRLLVARVPKVPGEVTEPSTGPIYDDPAERDNLLLKSDPSISAHTSRLLVPGYQEFILTSGDTVCNFRINMTQTDNTLYKYRAAALNGVRTFDGVASGGTKICSVFTCTGDTIDTCAKRFEKYTPNSFAKFEELNINAFLTTPRRNEDLQVDNIAYYPVSLQPTILPLEAKDYSLNITSLFGVVDIYNYQLINTNAELYSFGIFGRVFGRDGEEPTPPWVDPELETTSTPSPGTQPTDAPGSAAVFHLTISTIILLVFTLAVLS</sequence>
<reference evidence="7 8" key="1">
    <citation type="submission" date="2023-11" db="EMBL/GenBank/DDBJ databases">
        <authorList>
            <person name="Okamura Y."/>
        </authorList>
    </citation>
    <scope>NUCLEOTIDE SEQUENCE [LARGE SCALE GENOMIC DNA]</scope>
</reference>
<keyword evidence="2" id="KW-0378">Hydrolase</keyword>
<dbReference type="EMBL" id="CAVLEF010000002">
    <property type="protein sequence ID" value="CAK1541582.1"/>
    <property type="molecule type" value="Genomic_DNA"/>
</dbReference>
<dbReference type="GO" id="GO:0016787">
    <property type="term" value="F:hydrolase activity"/>
    <property type="evidence" value="ECO:0007669"/>
    <property type="project" value="UniProtKB-KW"/>
</dbReference>
<protein>
    <recommendedName>
        <fullName evidence="6">CN hydrolase domain-containing protein</fullName>
    </recommendedName>
</protein>
<dbReference type="AlphaFoldDB" id="A0AAV1IXE5"/>
<name>A0AAV1IXE5_9NEOP</name>
<dbReference type="InterPro" id="IPR003010">
    <property type="entry name" value="C-N_Hydrolase"/>
</dbReference>
<evidence type="ECO:0000256" key="1">
    <source>
        <dbReference type="ARBA" id="ARBA00008225"/>
    </source>
</evidence>
<keyword evidence="4" id="KW-0812">Transmembrane</keyword>
<organism evidence="7 8">
    <name type="scientific">Leptosia nina</name>
    <dbReference type="NCBI Taxonomy" id="320188"/>
    <lineage>
        <taxon>Eukaryota</taxon>
        <taxon>Metazoa</taxon>
        <taxon>Ecdysozoa</taxon>
        <taxon>Arthropoda</taxon>
        <taxon>Hexapoda</taxon>
        <taxon>Insecta</taxon>
        <taxon>Pterygota</taxon>
        <taxon>Neoptera</taxon>
        <taxon>Endopterygota</taxon>
        <taxon>Lepidoptera</taxon>
        <taxon>Glossata</taxon>
        <taxon>Ditrysia</taxon>
        <taxon>Papilionoidea</taxon>
        <taxon>Pieridae</taxon>
        <taxon>Pierinae</taxon>
        <taxon>Leptosia</taxon>
    </lineage>
</organism>
<feature type="region of interest" description="Disordered" evidence="3">
    <location>
        <begin position="493"/>
        <end position="517"/>
    </location>
</feature>
<proteinExistence type="inferred from homology"/>
<feature type="domain" description="CN hydrolase" evidence="6">
    <location>
        <begin position="27"/>
        <end position="288"/>
    </location>
</feature>
<feature type="chain" id="PRO_5043505623" description="CN hydrolase domain-containing protein" evidence="5">
    <location>
        <begin position="19"/>
        <end position="542"/>
    </location>
</feature>
<feature type="transmembrane region" description="Helical" evidence="4">
    <location>
        <begin position="522"/>
        <end position="541"/>
    </location>
</feature>
<evidence type="ECO:0000256" key="5">
    <source>
        <dbReference type="SAM" id="SignalP"/>
    </source>
</evidence>
<comment type="similarity">
    <text evidence="1">Belongs to the carbon-nitrogen hydrolase superfamily. BTD/VNN family.</text>
</comment>
<evidence type="ECO:0000256" key="2">
    <source>
        <dbReference type="ARBA" id="ARBA00022801"/>
    </source>
</evidence>
<dbReference type="InterPro" id="IPR036526">
    <property type="entry name" value="C-N_Hydrolase_sf"/>
</dbReference>
<dbReference type="Proteomes" id="UP001497472">
    <property type="component" value="Unassembled WGS sequence"/>
</dbReference>
<dbReference type="PANTHER" id="PTHR10609">
    <property type="entry name" value="BIOTINIDASE-RELATED"/>
    <property type="match status" value="1"/>
</dbReference>
<keyword evidence="5" id="KW-0732">Signal</keyword>
<feature type="compositionally biased region" description="Low complexity" evidence="3">
    <location>
        <begin position="504"/>
        <end position="515"/>
    </location>
</feature>
<dbReference type="InterPro" id="IPR040154">
    <property type="entry name" value="Biotinidase/VNN"/>
</dbReference>
<dbReference type="Pfam" id="PF00795">
    <property type="entry name" value="CN_hydrolase"/>
    <property type="match status" value="1"/>
</dbReference>
<evidence type="ECO:0000259" key="6">
    <source>
        <dbReference type="PROSITE" id="PS50263"/>
    </source>
</evidence>
<dbReference type="PANTHER" id="PTHR10609:SF14">
    <property type="entry name" value="BIOTINIDASE"/>
    <property type="match status" value="1"/>
</dbReference>
<evidence type="ECO:0000313" key="7">
    <source>
        <dbReference type="EMBL" id="CAK1541582.1"/>
    </source>
</evidence>
<feature type="signal peptide" evidence="5">
    <location>
        <begin position="1"/>
        <end position="18"/>
    </location>
</feature>
<dbReference type="Pfam" id="PF19018">
    <property type="entry name" value="Vanin_C"/>
    <property type="match status" value="1"/>
</dbReference>